<name>A0A928Y7B4_UNCKA</name>
<gene>
    <name evidence="2" type="ORF">HS096_06705</name>
</gene>
<proteinExistence type="predicted"/>
<accession>A0A928Y7B4</accession>
<dbReference type="InterPro" id="IPR016169">
    <property type="entry name" value="FAD-bd_PCMH_sub2"/>
</dbReference>
<feature type="compositionally biased region" description="Low complexity" evidence="1">
    <location>
        <begin position="218"/>
        <end position="228"/>
    </location>
</feature>
<evidence type="ECO:0000313" key="3">
    <source>
        <dbReference type="Proteomes" id="UP000710385"/>
    </source>
</evidence>
<dbReference type="EMBL" id="JABTTY010000003">
    <property type="protein sequence ID" value="MBE7525956.1"/>
    <property type="molecule type" value="Genomic_DNA"/>
</dbReference>
<feature type="region of interest" description="Disordered" evidence="1">
    <location>
        <begin position="218"/>
        <end position="258"/>
    </location>
</feature>
<dbReference type="GO" id="GO:0050660">
    <property type="term" value="F:flavin adenine dinucleotide binding"/>
    <property type="evidence" value="ECO:0007669"/>
    <property type="project" value="InterPro"/>
</dbReference>
<dbReference type="AlphaFoldDB" id="A0A928Y7B4"/>
<dbReference type="SUPFAM" id="SSF56176">
    <property type="entry name" value="FAD-binding/transporter-associated domain-like"/>
    <property type="match status" value="1"/>
</dbReference>
<protein>
    <submittedName>
        <fullName evidence="2">Uncharacterized protein</fullName>
    </submittedName>
</protein>
<comment type="caution">
    <text evidence="2">The sequence shown here is derived from an EMBL/GenBank/DDBJ whole genome shotgun (WGS) entry which is preliminary data.</text>
</comment>
<sequence length="258" mass="27867">MPPEKLNLWLQQQGWEIPFQAEIGEATIGSVAVGDTKESSLDGPGYFSSHVTAVLYIDENGSLRILSDRQDGDAFYEFKCSFGLSGIVVECVIEVRRASLCRANVTLQAFDSPQALADGVLKLREECDALLAVVVLHQLACFAEQRYRAGSGVVTPQRSQPECEQYRIAKDSPSSMDSTAAACRNRRVSSFLVTTSSMNTGVPLKPNIVWISNITSTTSGCSGKSSPSLIVSRKHSNKKPASRPPAGPRISCSARHGN</sequence>
<dbReference type="Gene3D" id="3.30.465.10">
    <property type="match status" value="1"/>
</dbReference>
<evidence type="ECO:0000313" key="2">
    <source>
        <dbReference type="EMBL" id="MBE7525956.1"/>
    </source>
</evidence>
<evidence type="ECO:0000256" key="1">
    <source>
        <dbReference type="SAM" id="MobiDB-lite"/>
    </source>
</evidence>
<dbReference type="InterPro" id="IPR036318">
    <property type="entry name" value="FAD-bd_PCMH-like_sf"/>
</dbReference>
<feature type="compositionally biased region" description="Basic residues" evidence="1">
    <location>
        <begin position="232"/>
        <end position="241"/>
    </location>
</feature>
<organism evidence="2 3">
    <name type="scientific">candidate division WWE3 bacterium</name>
    <dbReference type="NCBI Taxonomy" id="2053526"/>
    <lineage>
        <taxon>Bacteria</taxon>
        <taxon>Katanobacteria</taxon>
    </lineage>
</organism>
<dbReference type="Proteomes" id="UP000710385">
    <property type="component" value="Unassembled WGS sequence"/>
</dbReference>
<reference evidence="2" key="1">
    <citation type="submission" date="2020-05" db="EMBL/GenBank/DDBJ databases">
        <title>High-Quality Genomes of Partial-Nitritation/Anammox System by Hierarchical Clustering Based Hybrid Assembly.</title>
        <authorList>
            <person name="Liu L."/>
            <person name="Wang Y."/>
            <person name="Che Y."/>
            <person name="Chen Y."/>
            <person name="Xia Y."/>
            <person name="Luo R."/>
            <person name="Cheng S.H."/>
            <person name="Zheng C."/>
            <person name="Zhang T."/>
        </authorList>
    </citation>
    <scope>NUCLEOTIDE SEQUENCE</scope>
    <source>
        <strain evidence="2">H1_PAT1</strain>
    </source>
</reference>